<evidence type="ECO:0000256" key="10">
    <source>
        <dbReference type="SAM" id="Phobius"/>
    </source>
</evidence>
<evidence type="ECO:0000256" key="4">
    <source>
        <dbReference type="ARBA" id="ARBA00022737"/>
    </source>
</evidence>
<reference evidence="13" key="1">
    <citation type="submission" date="2020-10" db="EMBL/GenBank/DDBJ databases">
        <authorList>
            <person name="Gilroy R."/>
        </authorList>
    </citation>
    <scope>NUCLEOTIDE SEQUENCE</scope>
    <source>
        <strain evidence="13">CHK152-2994</strain>
    </source>
</reference>
<dbReference type="PROSITE" id="PS51371">
    <property type="entry name" value="CBS"/>
    <property type="match status" value="2"/>
</dbReference>
<evidence type="ECO:0000256" key="9">
    <source>
        <dbReference type="PROSITE-ProRule" id="PRU01193"/>
    </source>
</evidence>
<dbReference type="Gene3D" id="3.30.465.10">
    <property type="match status" value="1"/>
</dbReference>
<reference evidence="13" key="2">
    <citation type="journal article" date="2021" name="PeerJ">
        <title>Extensive microbial diversity within the chicken gut microbiome revealed by metagenomics and culture.</title>
        <authorList>
            <person name="Gilroy R."/>
            <person name="Ravi A."/>
            <person name="Getino M."/>
            <person name="Pursley I."/>
            <person name="Horton D.L."/>
            <person name="Alikhan N.F."/>
            <person name="Baker D."/>
            <person name="Gharbi K."/>
            <person name="Hall N."/>
            <person name="Watson M."/>
            <person name="Adriaenssens E.M."/>
            <person name="Foster-Nyarko E."/>
            <person name="Jarju S."/>
            <person name="Secka A."/>
            <person name="Antonio M."/>
            <person name="Oren A."/>
            <person name="Chaudhuri R.R."/>
            <person name="La Ragione R."/>
            <person name="Hildebrand F."/>
            <person name="Pallen M.J."/>
        </authorList>
    </citation>
    <scope>NUCLEOTIDE SEQUENCE</scope>
    <source>
        <strain evidence="13">CHK152-2994</strain>
    </source>
</reference>
<dbReference type="SUPFAM" id="SSF54631">
    <property type="entry name" value="CBS-domain pair"/>
    <property type="match status" value="1"/>
</dbReference>
<dbReference type="PANTHER" id="PTHR43099:SF2">
    <property type="entry name" value="UPF0053 PROTEIN YRKA"/>
    <property type="match status" value="1"/>
</dbReference>
<dbReference type="GO" id="GO:0005886">
    <property type="term" value="C:plasma membrane"/>
    <property type="evidence" value="ECO:0007669"/>
    <property type="project" value="UniProtKB-SubCell"/>
</dbReference>
<dbReference type="Pfam" id="PF01595">
    <property type="entry name" value="CNNM"/>
    <property type="match status" value="1"/>
</dbReference>
<dbReference type="PANTHER" id="PTHR43099">
    <property type="entry name" value="UPF0053 PROTEIN YRKA"/>
    <property type="match status" value="1"/>
</dbReference>
<evidence type="ECO:0000313" key="14">
    <source>
        <dbReference type="Proteomes" id="UP000824139"/>
    </source>
</evidence>
<sequence length="452" mass="50854">MEESGSLIFNLFVIVFLLFSNGFFVASEFAMVKVRKTRIEQLVNEGNHNAKIALEAIKDLDKFIAAVQLGVTISSIGLGWVGEGTLARIIEPLFVFLPGISQNIATHTVSVSVSFALITFMHVVIGELIPKSIALEYPEQTSLVIARPMQWISFLFTPFIWMLNGFGNSILNLFHVPHKHKSSLVHSTEELNMLVDASYNGGVLNETEKNILHNAFKFSDLTAKQVMVPRTDMVCIPNDMSIEELSKLAAENQYTRYPVYDEDIDHITGLIHVKDLFSLSLKDEVCPLKMLEREIMLVPETITMDKLVLEFKRRKSQMAIVVDEFGGTSGLITVEDVLEEIFGDVQDEFDEEEEICDIVEVEPNHYFANAMVRLDEMAEFFGIKEDNIDDEDIETIGGLVVKLLGRIAEVNDTVTFENLTFIVKEVEGARITKLEIFQGVEESKESEEAAKD</sequence>
<dbReference type="CDD" id="cd04590">
    <property type="entry name" value="CBS_pair_CorC_HlyC_assoc"/>
    <property type="match status" value="1"/>
</dbReference>
<evidence type="ECO:0000259" key="11">
    <source>
        <dbReference type="PROSITE" id="PS51371"/>
    </source>
</evidence>
<dbReference type="AlphaFoldDB" id="A0A9D1FY17"/>
<keyword evidence="2" id="KW-1003">Cell membrane</keyword>
<dbReference type="InterPro" id="IPR016169">
    <property type="entry name" value="FAD-bd_PCMH_sub2"/>
</dbReference>
<evidence type="ECO:0000313" key="13">
    <source>
        <dbReference type="EMBL" id="HIS83551.1"/>
    </source>
</evidence>
<keyword evidence="4" id="KW-0677">Repeat</keyword>
<dbReference type="Gene3D" id="3.10.580.10">
    <property type="entry name" value="CBS-domain"/>
    <property type="match status" value="1"/>
</dbReference>
<dbReference type="GO" id="GO:0050660">
    <property type="term" value="F:flavin adenine dinucleotide binding"/>
    <property type="evidence" value="ECO:0007669"/>
    <property type="project" value="InterPro"/>
</dbReference>
<dbReference type="EMBL" id="DVJO01000176">
    <property type="protein sequence ID" value="HIS83551.1"/>
    <property type="molecule type" value="Genomic_DNA"/>
</dbReference>
<keyword evidence="6 8" id="KW-0129">CBS domain</keyword>
<dbReference type="SUPFAM" id="SSF56176">
    <property type="entry name" value="FAD-binding/transporter-associated domain-like"/>
    <property type="match status" value="1"/>
</dbReference>
<protein>
    <submittedName>
        <fullName evidence="13">HlyC/CorC family transporter</fullName>
    </submittedName>
</protein>
<name>A0A9D1FY17_9BACT</name>
<dbReference type="InterPro" id="IPR051676">
    <property type="entry name" value="UPF0053_domain"/>
</dbReference>
<comment type="subcellular location">
    <subcellularLocation>
        <location evidence="1">Cell membrane</location>
        <topology evidence="1">Multi-pass membrane protein</topology>
    </subcellularLocation>
</comment>
<feature type="domain" description="CNNM transmembrane" evidence="12">
    <location>
        <begin position="3"/>
        <end position="208"/>
    </location>
</feature>
<dbReference type="Pfam" id="PF03471">
    <property type="entry name" value="CorC_HlyC"/>
    <property type="match status" value="1"/>
</dbReference>
<accession>A0A9D1FY17</accession>
<keyword evidence="5 9" id="KW-1133">Transmembrane helix</keyword>
<dbReference type="InterPro" id="IPR002550">
    <property type="entry name" value="CNNM"/>
</dbReference>
<dbReference type="Pfam" id="PF00571">
    <property type="entry name" value="CBS"/>
    <property type="match status" value="2"/>
</dbReference>
<dbReference type="InterPro" id="IPR044751">
    <property type="entry name" value="Ion_transp-like_CBS"/>
</dbReference>
<keyword evidence="7 9" id="KW-0472">Membrane</keyword>
<evidence type="ECO:0000259" key="12">
    <source>
        <dbReference type="PROSITE" id="PS51846"/>
    </source>
</evidence>
<evidence type="ECO:0000256" key="5">
    <source>
        <dbReference type="ARBA" id="ARBA00022989"/>
    </source>
</evidence>
<evidence type="ECO:0000256" key="7">
    <source>
        <dbReference type="ARBA" id="ARBA00023136"/>
    </source>
</evidence>
<dbReference type="InterPro" id="IPR005170">
    <property type="entry name" value="Transptr-assoc_dom"/>
</dbReference>
<proteinExistence type="predicted"/>
<dbReference type="InterPro" id="IPR000644">
    <property type="entry name" value="CBS_dom"/>
</dbReference>
<comment type="caution">
    <text evidence="13">The sequence shown here is derived from an EMBL/GenBank/DDBJ whole genome shotgun (WGS) entry which is preliminary data.</text>
</comment>
<evidence type="ECO:0000256" key="1">
    <source>
        <dbReference type="ARBA" id="ARBA00004651"/>
    </source>
</evidence>
<dbReference type="InterPro" id="IPR036318">
    <property type="entry name" value="FAD-bd_PCMH-like_sf"/>
</dbReference>
<dbReference type="InterPro" id="IPR046342">
    <property type="entry name" value="CBS_dom_sf"/>
</dbReference>
<feature type="domain" description="CBS" evidence="11">
    <location>
        <begin position="290"/>
        <end position="348"/>
    </location>
</feature>
<keyword evidence="3 9" id="KW-0812">Transmembrane</keyword>
<dbReference type="FunFam" id="3.10.580.10:FF:000002">
    <property type="entry name" value="Magnesium/cobalt efflux protein CorC"/>
    <property type="match status" value="1"/>
</dbReference>
<evidence type="ECO:0000256" key="3">
    <source>
        <dbReference type="ARBA" id="ARBA00022692"/>
    </source>
</evidence>
<dbReference type="PROSITE" id="PS51846">
    <property type="entry name" value="CNNM"/>
    <property type="match status" value="1"/>
</dbReference>
<dbReference type="SMART" id="SM01091">
    <property type="entry name" value="CorC_HlyC"/>
    <property type="match status" value="1"/>
</dbReference>
<evidence type="ECO:0000256" key="8">
    <source>
        <dbReference type="PROSITE-ProRule" id="PRU00703"/>
    </source>
</evidence>
<gene>
    <name evidence="13" type="ORF">IAD41_08120</name>
</gene>
<organism evidence="13 14">
    <name type="scientific">Candidatus Scatenecus faecavium</name>
    <dbReference type="NCBI Taxonomy" id="2840915"/>
    <lineage>
        <taxon>Bacteria</taxon>
        <taxon>Candidatus Scatenecus</taxon>
    </lineage>
</organism>
<evidence type="ECO:0000256" key="6">
    <source>
        <dbReference type="ARBA" id="ARBA00023122"/>
    </source>
</evidence>
<feature type="domain" description="CBS" evidence="11">
    <location>
        <begin position="227"/>
        <end position="288"/>
    </location>
</feature>
<evidence type="ECO:0000256" key="2">
    <source>
        <dbReference type="ARBA" id="ARBA00022475"/>
    </source>
</evidence>
<dbReference type="Proteomes" id="UP000824139">
    <property type="component" value="Unassembled WGS sequence"/>
</dbReference>
<feature type="transmembrane region" description="Helical" evidence="10">
    <location>
        <begin position="6"/>
        <end position="26"/>
    </location>
</feature>